<sequence length="142" mass="14772">MAGSIVASSQGSEALSGACTKLVGASSFSASSYNVKFKGIFGDKPFKKDGTNGYRNMTLKTILQLNSGDDEAGINDVNIGLVVMYLNAANHGNSGIYYTAAETHGSLDAYAKYLYAEAKTNPATVGALLSDTIAKYSSLSTC</sequence>
<reference evidence="1 2" key="1">
    <citation type="submission" date="2023-10" db="EMBL/GenBank/DDBJ databases">
        <title>Glaciecola aquimarina strain GGW-M5 nov., isolated from a coastal seawater.</title>
        <authorList>
            <person name="Bayburt H."/>
            <person name="Kim J.M."/>
            <person name="Choi B.J."/>
            <person name="Jeon C.O."/>
        </authorList>
    </citation>
    <scope>NUCLEOTIDE SEQUENCE [LARGE SCALE GENOMIC DNA]</scope>
    <source>
        <strain evidence="1 2">KCTC 32108</strain>
    </source>
</reference>
<keyword evidence="2" id="KW-1185">Reference proteome</keyword>
<evidence type="ECO:0000313" key="1">
    <source>
        <dbReference type="EMBL" id="MDU0356339.1"/>
    </source>
</evidence>
<evidence type="ECO:0000313" key="2">
    <source>
        <dbReference type="Proteomes" id="UP001247805"/>
    </source>
</evidence>
<protein>
    <submittedName>
        <fullName evidence="1">Uncharacterized protein</fullName>
    </submittedName>
</protein>
<comment type="caution">
    <text evidence="1">The sequence shown here is derived from an EMBL/GenBank/DDBJ whole genome shotgun (WGS) entry which is preliminary data.</text>
</comment>
<dbReference type="RefSeq" id="WP_316027830.1">
    <property type="nucleotide sequence ID" value="NZ_JAWDIO010000002.1"/>
</dbReference>
<organism evidence="1 2">
    <name type="scientific">Paraglaciecola aquimarina</name>
    <dbReference type="NCBI Taxonomy" id="1235557"/>
    <lineage>
        <taxon>Bacteria</taxon>
        <taxon>Pseudomonadati</taxon>
        <taxon>Pseudomonadota</taxon>
        <taxon>Gammaproteobacteria</taxon>
        <taxon>Alteromonadales</taxon>
        <taxon>Alteromonadaceae</taxon>
        <taxon>Paraglaciecola</taxon>
    </lineage>
</organism>
<proteinExistence type="predicted"/>
<dbReference type="EMBL" id="JAWDIO010000002">
    <property type="protein sequence ID" value="MDU0356339.1"/>
    <property type="molecule type" value="Genomic_DNA"/>
</dbReference>
<gene>
    <name evidence="1" type="ORF">RS130_22785</name>
</gene>
<name>A0ABU3T241_9ALTE</name>
<accession>A0ABU3T241</accession>
<dbReference type="Proteomes" id="UP001247805">
    <property type="component" value="Unassembled WGS sequence"/>
</dbReference>